<dbReference type="EMBL" id="QGHB01000011">
    <property type="protein sequence ID" value="PWK83223.1"/>
    <property type="molecule type" value="Genomic_DNA"/>
</dbReference>
<name>A0A316HPP4_9PSEU</name>
<comment type="caution">
    <text evidence="1">The sequence shown here is derived from an EMBL/GenBank/DDBJ whole genome shotgun (WGS) entry which is preliminary data.</text>
</comment>
<proteinExistence type="predicted"/>
<dbReference type="AlphaFoldDB" id="A0A316HPP4"/>
<organism evidence="1 2">
    <name type="scientific">Lentzea atacamensis</name>
    <dbReference type="NCBI Taxonomy" id="531938"/>
    <lineage>
        <taxon>Bacteria</taxon>
        <taxon>Bacillati</taxon>
        <taxon>Actinomycetota</taxon>
        <taxon>Actinomycetes</taxon>
        <taxon>Pseudonocardiales</taxon>
        <taxon>Pseudonocardiaceae</taxon>
        <taxon>Lentzea</taxon>
    </lineage>
</organism>
<evidence type="ECO:0000313" key="2">
    <source>
        <dbReference type="Proteomes" id="UP000246005"/>
    </source>
</evidence>
<evidence type="ECO:0000313" key="1">
    <source>
        <dbReference type="EMBL" id="PWK83223.1"/>
    </source>
</evidence>
<sequence length="167" mass="18718">MTSPNSTIDVVVEIDHGQVYVYGVAPAPESEARLTALDDAHQTRRFVGVADGLVDVLTPVQWNLDAPMRIEVWETEPPDDDANWDQVVDVDLDVPDGRLYFEASGGWNPLAFEVPSGRYRARVSSRGYTESREGAVGLDSYRFRLWPRAQEAAPQLRKAWPGWDSMI</sequence>
<gene>
    <name evidence="1" type="ORF">C8D88_111108</name>
</gene>
<accession>A0A316HPP4</accession>
<reference evidence="1 2" key="1">
    <citation type="submission" date="2018-05" db="EMBL/GenBank/DDBJ databases">
        <title>Genomic Encyclopedia of Type Strains, Phase IV (KMG-IV): sequencing the most valuable type-strain genomes for metagenomic binning, comparative biology and taxonomic classification.</title>
        <authorList>
            <person name="Goeker M."/>
        </authorList>
    </citation>
    <scope>NUCLEOTIDE SEQUENCE [LARGE SCALE GENOMIC DNA]</scope>
    <source>
        <strain evidence="1 2">DSM 45480</strain>
    </source>
</reference>
<protein>
    <submittedName>
        <fullName evidence="1">Uncharacterized protein</fullName>
    </submittedName>
</protein>
<dbReference type="Proteomes" id="UP000246005">
    <property type="component" value="Unassembled WGS sequence"/>
</dbReference>